<evidence type="ECO:0000313" key="9">
    <source>
        <dbReference type="EMBL" id="RIY33523.1"/>
    </source>
</evidence>
<evidence type="ECO:0000259" key="8">
    <source>
        <dbReference type="Pfam" id="PF13515"/>
    </source>
</evidence>
<dbReference type="RefSeq" id="WP_119524733.1">
    <property type="nucleotide sequence ID" value="NZ_NRHC01000030.1"/>
</dbReference>
<dbReference type="OrthoDB" id="8670769at2"/>
<feature type="transmembrane region" description="Helical" evidence="6">
    <location>
        <begin position="36"/>
        <end position="52"/>
    </location>
</feature>
<evidence type="ECO:0000256" key="1">
    <source>
        <dbReference type="ARBA" id="ARBA00004141"/>
    </source>
</evidence>
<name>A0A3A1Y5I8_9GAMM</name>
<keyword evidence="2 6" id="KW-0812">Transmembrane</keyword>
<feature type="domain" description="Integral membrane bound transporter" evidence="8">
    <location>
        <begin position="418"/>
        <end position="540"/>
    </location>
</feature>
<dbReference type="Proteomes" id="UP000265691">
    <property type="component" value="Unassembled WGS sequence"/>
</dbReference>
<evidence type="ECO:0000256" key="4">
    <source>
        <dbReference type="ARBA" id="ARBA00023136"/>
    </source>
</evidence>
<gene>
    <name evidence="9" type="ORF">CKF54_02630</name>
</gene>
<reference evidence="9 10" key="1">
    <citation type="submission" date="2017-08" db="EMBL/GenBank/DDBJ databases">
        <title>Reclassification of Bisgaard taxon 37 and 44.</title>
        <authorList>
            <person name="Christensen H."/>
        </authorList>
    </citation>
    <scope>NUCLEOTIDE SEQUENCE [LARGE SCALE GENOMIC DNA]</scope>
    <source>
        <strain evidence="9 10">B96_3</strain>
    </source>
</reference>
<dbReference type="AlphaFoldDB" id="A0A3A1Y5I8"/>
<sequence>MATKFKSIIKYQWVNILPTFISTSMVLTFLSTLGLYSLYLPMCLGLIAGGLVDIDNKFSGKVKNAFLIFLTFLIAEALVLYTFHNLYLMWGVALVASFVFVMSGVFSNSLKTVGFGGVLILCYSIFLCFGASDFTEAVENLLFMLFAAMFYTGTSLLVHVLFPNRGIKNNVSDLYNSLSEFLTIKSSFFDPDDEIDRRAFTATEQESSGEFSENTYYNRSYEKARNSLIEQFEIGKSALLIRIKSFGKRKTTSDMLRYYLTADNIFKTLDFNLQDYQALKDRLQDSDIMFRIQRILMLYASAAAQFSYDLKTDRIAVLDKRILISIERLEASISKQRSLHYYHVDSLQLLLTKLKKVYWLLQNINNNDTFKQSIQQFTPEKGAKVGLKFRIQALLDNFTLTSPTFRHAIRVGLMILMSAFVFHVVDVQFAFWFMMAGVLVIQPRYSLTKLRVKHRVYGSIFGALLGACLAFPVETMPLELCLAAVITLTLFQVTKVLNYGYSTMFLTMSVFCTFRLAGLELTPVVVIERILANTMGAGLCYLVMNYVFPEWKYLSLDKNVRQVYADNKGLLLSLVGVLLKHPITPFDLNKRYLRAQNSHLALQSVVSNIVSEPKIYSLYITPSIKFMALNDYIVSNMSLINQLIIEAYENDKLEQIDDQTIVQLERLALIFAKLYNYGDQELRDTIGEFVKEANELANNSGFEEDFDLNFYLNEKIVGIAVSLINYRRELAQIYQVCKVDQRIEEQSASENNDKAKAGALAENNQEQAPTEQDDKVEVVKANSSEEKAEREAQTSDFIRQAAQHSINDIRKGVNSEQVEQIVAHHLGQEVVNADSEEDKKEEEVTSNKKSSLEDNELLTDVNYDRKQTDKLVNQELKQTPQTEEDELIDYLTVQEAKLAKQIDQDVQNNLNDELTRIEENEQNNK</sequence>
<evidence type="ECO:0000256" key="3">
    <source>
        <dbReference type="ARBA" id="ARBA00022989"/>
    </source>
</evidence>
<dbReference type="EMBL" id="NRHC01000030">
    <property type="protein sequence ID" value="RIY33523.1"/>
    <property type="molecule type" value="Genomic_DNA"/>
</dbReference>
<evidence type="ECO:0000256" key="5">
    <source>
        <dbReference type="SAM" id="MobiDB-lite"/>
    </source>
</evidence>
<evidence type="ECO:0000256" key="6">
    <source>
        <dbReference type="SAM" id="Phobius"/>
    </source>
</evidence>
<proteinExistence type="predicted"/>
<feature type="compositionally biased region" description="Basic and acidic residues" evidence="5">
    <location>
        <begin position="837"/>
        <end position="852"/>
    </location>
</feature>
<evidence type="ECO:0000313" key="10">
    <source>
        <dbReference type="Proteomes" id="UP000265691"/>
    </source>
</evidence>
<organism evidence="9 10">
    <name type="scientific">Psittacicella hinzii</name>
    <dbReference type="NCBI Taxonomy" id="2028575"/>
    <lineage>
        <taxon>Bacteria</taxon>
        <taxon>Pseudomonadati</taxon>
        <taxon>Pseudomonadota</taxon>
        <taxon>Gammaproteobacteria</taxon>
        <taxon>Pasteurellales</taxon>
        <taxon>Psittacicellaceae</taxon>
        <taxon>Psittacicella</taxon>
    </lineage>
</organism>
<keyword evidence="10" id="KW-1185">Reference proteome</keyword>
<dbReference type="Pfam" id="PF12805">
    <property type="entry name" value="FUSC-like"/>
    <property type="match status" value="1"/>
</dbReference>
<dbReference type="Pfam" id="PF13515">
    <property type="entry name" value="FUSC_2"/>
    <property type="match status" value="1"/>
</dbReference>
<comment type="subcellular location">
    <subcellularLocation>
        <location evidence="1">Membrane</location>
        <topology evidence="1">Multi-pass membrane protein</topology>
    </subcellularLocation>
</comment>
<evidence type="ECO:0000259" key="7">
    <source>
        <dbReference type="Pfam" id="PF12805"/>
    </source>
</evidence>
<dbReference type="InterPro" id="IPR049453">
    <property type="entry name" value="Memb_transporter_dom"/>
</dbReference>
<comment type="caution">
    <text evidence="9">The sequence shown here is derived from an EMBL/GenBank/DDBJ whole genome shotgun (WGS) entry which is preliminary data.</text>
</comment>
<feature type="transmembrane region" description="Helical" evidence="6">
    <location>
        <begin position="12"/>
        <end position="30"/>
    </location>
</feature>
<evidence type="ECO:0000256" key="2">
    <source>
        <dbReference type="ARBA" id="ARBA00022692"/>
    </source>
</evidence>
<feature type="transmembrane region" description="Helical" evidence="6">
    <location>
        <begin position="113"/>
        <end position="135"/>
    </location>
</feature>
<feature type="region of interest" description="Disordered" evidence="5">
    <location>
        <begin position="761"/>
        <end position="796"/>
    </location>
</feature>
<keyword evidence="3 6" id="KW-1133">Transmembrane helix</keyword>
<accession>A0A3A1Y5I8</accession>
<feature type="transmembrane region" description="Helical" evidence="6">
    <location>
        <begin position="64"/>
        <end position="81"/>
    </location>
</feature>
<feature type="compositionally biased region" description="Basic and acidic residues" evidence="5">
    <location>
        <begin position="772"/>
        <end position="793"/>
    </location>
</feature>
<feature type="transmembrane region" description="Helical" evidence="6">
    <location>
        <begin position="141"/>
        <end position="162"/>
    </location>
</feature>
<dbReference type="InterPro" id="IPR032692">
    <property type="entry name" value="YccS_N"/>
</dbReference>
<feature type="transmembrane region" description="Helical" evidence="6">
    <location>
        <begin position="87"/>
        <end position="106"/>
    </location>
</feature>
<dbReference type="GO" id="GO:0016020">
    <property type="term" value="C:membrane"/>
    <property type="evidence" value="ECO:0007669"/>
    <property type="project" value="UniProtKB-SubCell"/>
</dbReference>
<keyword evidence="4 6" id="KW-0472">Membrane</keyword>
<feature type="region of interest" description="Disordered" evidence="5">
    <location>
        <begin position="833"/>
        <end position="865"/>
    </location>
</feature>
<feature type="transmembrane region" description="Helical" evidence="6">
    <location>
        <begin position="460"/>
        <end position="493"/>
    </location>
</feature>
<protein>
    <submittedName>
        <fullName evidence="9">Uncharacterized protein</fullName>
    </submittedName>
</protein>
<feature type="domain" description="Integral membrane protein YccS N-terminal" evidence="7">
    <location>
        <begin position="66"/>
        <end position="365"/>
    </location>
</feature>